<evidence type="ECO:0000313" key="3">
    <source>
        <dbReference type="Proteomes" id="UP001254759"/>
    </source>
</evidence>
<accession>A0ABU1RXN8</accession>
<reference evidence="2 3" key="1">
    <citation type="submission" date="2023-07" db="EMBL/GenBank/DDBJ databases">
        <title>Sorghum-associated microbial communities from plants grown in Nebraska, USA.</title>
        <authorList>
            <person name="Schachtman D."/>
        </authorList>
    </citation>
    <scope>NUCLEOTIDE SEQUENCE [LARGE SCALE GENOMIC DNA]</scope>
    <source>
        <strain evidence="2 3">BE107</strain>
    </source>
</reference>
<keyword evidence="3" id="KW-1185">Reference proteome</keyword>
<protein>
    <submittedName>
        <fullName evidence="2">Uncharacterized protein</fullName>
    </submittedName>
</protein>
<dbReference type="Proteomes" id="UP001254759">
    <property type="component" value="Unassembled WGS sequence"/>
</dbReference>
<comment type="caution">
    <text evidence="2">The sequence shown here is derived from an EMBL/GenBank/DDBJ whole genome shotgun (WGS) entry which is preliminary data.</text>
</comment>
<organism evidence="2 3">
    <name type="scientific">Pseudoxanthomonas sacheonensis</name>
    <dbReference type="NCBI Taxonomy" id="443615"/>
    <lineage>
        <taxon>Bacteria</taxon>
        <taxon>Pseudomonadati</taxon>
        <taxon>Pseudomonadota</taxon>
        <taxon>Gammaproteobacteria</taxon>
        <taxon>Lysobacterales</taxon>
        <taxon>Lysobacteraceae</taxon>
        <taxon>Pseudoxanthomonas</taxon>
    </lineage>
</organism>
<evidence type="ECO:0000256" key="1">
    <source>
        <dbReference type="SAM" id="SignalP"/>
    </source>
</evidence>
<feature type="signal peptide" evidence="1">
    <location>
        <begin position="1"/>
        <end position="19"/>
    </location>
</feature>
<name>A0ABU1RXN8_9GAMM</name>
<evidence type="ECO:0000313" key="2">
    <source>
        <dbReference type="EMBL" id="MDR6842690.1"/>
    </source>
</evidence>
<feature type="chain" id="PRO_5045567005" evidence="1">
    <location>
        <begin position="20"/>
        <end position="44"/>
    </location>
</feature>
<proteinExistence type="predicted"/>
<keyword evidence="1" id="KW-0732">Signal</keyword>
<gene>
    <name evidence="2" type="ORF">J2W94_002995</name>
</gene>
<sequence length="44" mass="4545">MIRSPAAAALCAFCAPASAATCDMQDNDGRVDAIPHLESVGRLK</sequence>
<dbReference type="EMBL" id="JAVDTT010000004">
    <property type="protein sequence ID" value="MDR6842690.1"/>
    <property type="molecule type" value="Genomic_DNA"/>
</dbReference>
<dbReference type="RefSeq" id="WP_310095097.1">
    <property type="nucleotide sequence ID" value="NZ_JAVDTT010000004.1"/>
</dbReference>